<dbReference type="SUPFAM" id="SSF53335">
    <property type="entry name" value="S-adenosyl-L-methionine-dependent methyltransferases"/>
    <property type="match status" value="1"/>
</dbReference>
<organism evidence="4 6">
    <name type="scientific">Modestobacter muralis</name>
    <dbReference type="NCBI Taxonomy" id="1608614"/>
    <lineage>
        <taxon>Bacteria</taxon>
        <taxon>Bacillati</taxon>
        <taxon>Actinomycetota</taxon>
        <taxon>Actinomycetes</taxon>
        <taxon>Geodermatophilales</taxon>
        <taxon>Geodermatophilaceae</taxon>
        <taxon>Modestobacter</taxon>
    </lineage>
</organism>
<dbReference type="EMBL" id="JAAGWB010000024">
    <property type="protein sequence ID" value="NEN51306.1"/>
    <property type="molecule type" value="Genomic_DNA"/>
</dbReference>
<evidence type="ECO:0000259" key="3">
    <source>
        <dbReference type="Pfam" id="PF13649"/>
    </source>
</evidence>
<protein>
    <submittedName>
        <fullName evidence="4">Class I SAM-dependent methyltransferase</fullName>
    </submittedName>
</protein>
<feature type="region of interest" description="Disordered" evidence="2">
    <location>
        <begin position="1"/>
        <end position="22"/>
    </location>
</feature>
<reference evidence="4 6" key="1">
    <citation type="submission" date="2020-01" db="EMBL/GenBank/DDBJ databases">
        <title>the WGS Modestobacter muralis CPCC 204518.</title>
        <authorList>
            <person name="Jiang Z."/>
        </authorList>
    </citation>
    <scope>NUCLEOTIDE SEQUENCE [LARGE SCALE GENOMIC DNA]</scope>
    <source>
        <strain evidence="4 6">DSM 100205</strain>
    </source>
</reference>
<evidence type="ECO:0000313" key="5">
    <source>
        <dbReference type="EMBL" id="NEN51306.1"/>
    </source>
</evidence>
<dbReference type="GO" id="GO:0008168">
    <property type="term" value="F:methyltransferase activity"/>
    <property type="evidence" value="ECO:0007669"/>
    <property type="project" value="UniProtKB-KW"/>
</dbReference>
<dbReference type="Proteomes" id="UP000468828">
    <property type="component" value="Unassembled WGS sequence"/>
</dbReference>
<evidence type="ECO:0000256" key="2">
    <source>
        <dbReference type="SAM" id="MobiDB-lite"/>
    </source>
</evidence>
<dbReference type="AlphaFoldDB" id="A0A6P0EYS3"/>
<dbReference type="GO" id="GO:0032259">
    <property type="term" value="P:methylation"/>
    <property type="evidence" value="ECO:0007669"/>
    <property type="project" value="UniProtKB-KW"/>
</dbReference>
<dbReference type="PANTHER" id="PTHR43861">
    <property type="entry name" value="TRANS-ACONITATE 2-METHYLTRANSFERASE-RELATED"/>
    <property type="match status" value="1"/>
</dbReference>
<dbReference type="CDD" id="cd02440">
    <property type="entry name" value="AdoMet_MTases"/>
    <property type="match status" value="1"/>
</dbReference>
<dbReference type="Gene3D" id="3.40.50.150">
    <property type="entry name" value="Vaccinia Virus protein VP39"/>
    <property type="match status" value="1"/>
</dbReference>
<comment type="caution">
    <text evidence="4">The sequence shown here is derived from an EMBL/GenBank/DDBJ whole genome shotgun (WGS) entry which is preliminary data.</text>
</comment>
<accession>A0A6P0EYS3</accession>
<dbReference type="EMBL" id="JAAGWH010000022">
    <property type="protein sequence ID" value="NEK94418.1"/>
    <property type="molecule type" value="Genomic_DNA"/>
</dbReference>
<dbReference type="InterPro" id="IPR041698">
    <property type="entry name" value="Methyltransf_25"/>
</dbReference>
<name>A0A6P0EYS3_9ACTN</name>
<evidence type="ECO:0000256" key="1">
    <source>
        <dbReference type="ARBA" id="ARBA00022679"/>
    </source>
</evidence>
<sequence>MTDHQHEHEHEQPANTGLDQASWEDRYRDAPALWSGRVNPSLVVETADLSPGRALDVGCGEGGDVLWLAGQGWQVTGLDWSAVALERAAGHAAVAGLTDRVRWVQGDVESWQPPVASFDLVTAHFLHPTADQQSPLLARLATAVAPGGTLLWVGHAVQEEAAAQWGANRFAAATDLAAHLDPADWEVVVAAQRPRPEGSGHHVADEVVRARRR</sequence>
<keyword evidence="4" id="KW-0489">Methyltransferase</keyword>
<reference evidence="5 7" key="2">
    <citation type="submission" date="2020-02" db="EMBL/GenBank/DDBJ databases">
        <title>The WGS of Modestobacter muralis DSM 100205.</title>
        <authorList>
            <person name="Jiang Z."/>
        </authorList>
    </citation>
    <scope>NUCLEOTIDE SEQUENCE [LARGE SCALE GENOMIC DNA]</scope>
    <source>
        <strain evidence="5 7">DSM 100205</strain>
    </source>
</reference>
<dbReference type="Pfam" id="PF13649">
    <property type="entry name" value="Methyltransf_25"/>
    <property type="match status" value="1"/>
</dbReference>
<feature type="domain" description="Methyltransferase" evidence="3">
    <location>
        <begin position="55"/>
        <end position="148"/>
    </location>
</feature>
<feature type="compositionally biased region" description="Basic and acidic residues" evidence="2">
    <location>
        <begin position="1"/>
        <end position="12"/>
    </location>
</feature>
<gene>
    <name evidence="5" type="ORF">G3R41_10225</name>
    <name evidence="4" type="ORF">GCU67_09570</name>
</gene>
<dbReference type="Proteomes" id="UP000471152">
    <property type="component" value="Unassembled WGS sequence"/>
</dbReference>
<evidence type="ECO:0000313" key="6">
    <source>
        <dbReference type="Proteomes" id="UP000468828"/>
    </source>
</evidence>
<keyword evidence="6" id="KW-1185">Reference proteome</keyword>
<evidence type="ECO:0000313" key="4">
    <source>
        <dbReference type="EMBL" id="NEK94418.1"/>
    </source>
</evidence>
<evidence type="ECO:0000313" key="7">
    <source>
        <dbReference type="Proteomes" id="UP000471152"/>
    </source>
</evidence>
<dbReference type="RefSeq" id="WP_163610996.1">
    <property type="nucleotide sequence ID" value="NZ_JAAGWB010000024.1"/>
</dbReference>
<keyword evidence="1 4" id="KW-0808">Transferase</keyword>
<proteinExistence type="predicted"/>
<dbReference type="InterPro" id="IPR029063">
    <property type="entry name" value="SAM-dependent_MTases_sf"/>
</dbReference>